<evidence type="ECO:0000256" key="2">
    <source>
        <dbReference type="ARBA" id="ARBA00022475"/>
    </source>
</evidence>
<evidence type="ECO:0000256" key="3">
    <source>
        <dbReference type="ARBA" id="ARBA00022692"/>
    </source>
</evidence>
<comment type="subcellular location">
    <subcellularLocation>
        <location evidence="1">Cell membrane</location>
    </subcellularLocation>
</comment>
<keyword evidence="2" id="KW-1003">Cell membrane</keyword>
<sequence length="99" mass="11052">MTTEALAFQTAPVVTFGYLAQVVFSLLVVLALIVLAAKYLMPRFKINPSGKTIQIVERVFLEPQVSLCLVKVEGKRWLIGLGNKQLFKIDRLDDEKAST</sequence>
<accession>A0A2H0XX34</accession>
<reference evidence="7 8" key="1">
    <citation type="submission" date="2017-09" db="EMBL/GenBank/DDBJ databases">
        <title>Depth-based differentiation of microbial function through sediment-hosted aquifers and enrichment of novel symbionts in the deep terrestrial subsurface.</title>
        <authorList>
            <person name="Probst A.J."/>
            <person name="Ladd B."/>
            <person name="Jarett J.K."/>
            <person name="Geller-Mcgrath D.E."/>
            <person name="Sieber C.M."/>
            <person name="Emerson J.B."/>
            <person name="Anantharaman K."/>
            <person name="Thomas B.C."/>
            <person name="Malmstrom R."/>
            <person name="Stieglmeier M."/>
            <person name="Klingl A."/>
            <person name="Woyke T."/>
            <person name="Ryan C.M."/>
            <person name="Banfield J.F."/>
        </authorList>
    </citation>
    <scope>NUCLEOTIDE SEQUENCE [LARGE SCALE GENOMIC DNA]</scope>
    <source>
        <strain evidence="7">CG08_land_8_20_14_0_20_45_16</strain>
    </source>
</reference>
<gene>
    <name evidence="7" type="ORF">COT42_05530</name>
</gene>
<proteinExistence type="predicted"/>
<evidence type="ECO:0000256" key="5">
    <source>
        <dbReference type="ARBA" id="ARBA00023136"/>
    </source>
</evidence>
<evidence type="ECO:0008006" key="9">
    <source>
        <dbReference type="Google" id="ProtNLM"/>
    </source>
</evidence>
<evidence type="ECO:0000313" key="7">
    <source>
        <dbReference type="EMBL" id="PIS29411.1"/>
    </source>
</evidence>
<dbReference type="GO" id="GO:0044781">
    <property type="term" value="P:bacterial-type flagellum organization"/>
    <property type="evidence" value="ECO:0007669"/>
    <property type="project" value="InterPro"/>
</dbReference>
<feature type="transmembrane region" description="Helical" evidence="6">
    <location>
        <begin position="18"/>
        <end position="41"/>
    </location>
</feature>
<organism evidence="7 8">
    <name type="scientific">Candidatus Saganbacteria bacterium CG08_land_8_20_14_0_20_45_16</name>
    <dbReference type="NCBI Taxonomy" id="2014293"/>
    <lineage>
        <taxon>Bacteria</taxon>
        <taxon>Bacillati</taxon>
        <taxon>Saganbacteria</taxon>
    </lineage>
</organism>
<comment type="caution">
    <text evidence="7">The sequence shown here is derived from an EMBL/GenBank/DDBJ whole genome shotgun (WGS) entry which is preliminary data.</text>
</comment>
<dbReference type="Proteomes" id="UP000231343">
    <property type="component" value="Unassembled WGS sequence"/>
</dbReference>
<dbReference type="InterPro" id="IPR022781">
    <property type="entry name" value="Flagellar_biosynth_FliO"/>
</dbReference>
<keyword evidence="3 6" id="KW-0812">Transmembrane</keyword>
<evidence type="ECO:0000256" key="1">
    <source>
        <dbReference type="ARBA" id="ARBA00004236"/>
    </source>
</evidence>
<dbReference type="Pfam" id="PF04347">
    <property type="entry name" value="FliO"/>
    <property type="match status" value="1"/>
</dbReference>
<keyword evidence="5 6" id="KW-0472">Membrane</keyword>
<dbReference type="GO" id="GO:0016020">
    <property type="term" value="C:membrane"/>
    <property type="evidence" value="ECO:0007669"/>
    <property type="project" value="InterPro"/>
</dbReference>
<name>A0A2H0XX34_UNCSA</name>
<protein>
    <recommendedName>
        <fullName evidence="9">Flagellar protein</fullName>
    </recommendedName>
</protein>
<dbReference type="AlphaFoldDB" id="A0A2H0XX34"/>
<evidence type="ECO:0000256" key="4">
    <source>
        <dbReference type="ARBA" id="ARBA00022989"/>
    </source>
</evidence>
<keyword evidence="4 6" id="KW-1133">Transmembrane helix</keyword>
<evidence type="ECO:0000313" key="8">
    <source>
        <dbReference type="Proteomes" id="UP000231343"/>
    </source>
</evidence>
<evidence type="ECO:0000256" key="6">
    <source>
        <dbReference type="SAM" id="Phobius"/>
    </source>
</evidence>
<dbReference type="EMBL" id="PEYM01000086">
    <property type="protein sequence ID" value="PIS29411.1"/>
    <property type="molecule type" value="Genomic_DNA"/>
</dbReference>